<dbReference type="Proteomes" id="UP000192727">
    <property type="component" value="Chromosome"/>
</dbReference>
<dbReference type="CDD" id="cd05013">
    <property type="entry name" value="SIS_RpiR"/>
    <property type="match status" value="1"/>
</dbReference>
<dbReference type="InterPro" id="IPR022951">
    <property type="entry name" value="UPF0309"/>
</dbReference>
<feature type="domain" description="SIS" evidence="2">
    <location>
        <begin position="31"/>
        <end position="199"/>
    </location>
</feature>
<dbReference type="InterPro" id="IPR046348">
    <property type="entry name" value="SIS_dom_sf"/>
</dbReference>
<dbReference type="SUPFAM" id="SSF53697">
    <property type="entry name" value="SIS domain"/>
    <property type="match status" value="1"/>
</dbReference>
<dbReference type="HAMAP" id="MF_01240">
    <property type="entry name" value="UPF0309"/>
    <property type="match status" value="1"/>
</dbReference>
<dbReference type="EMBL" id="CP020557">
    <property type="protein sequence ID" value="ARF69766.1"/>
    <property type="molecule type" value="Genomic_DNA"/>
</dbReference>
<dbReference type="PROSITE" id="PS51464">
    <property type="entry name" value="SIS"/>
    <property type="match status" value="1"/>
</dbReference>
<name>A0A1V0UX71_9BACL</name>
<dbReference type="NCBIfam" id="NF002805">
    <property type="entry name" value="PRK02947.1"/>
    <property type="match status" value="1"/>
</dbReference>
<sequence>MLQQYFTKVQELLDVVLAEEQQQMKKTGDLLAKTIENDGVIYMFGSGHSHILTEEVFYRAGGLAPVYPILIEPLMLHLGAAASSQNERKNDYVRSHLEGYPISDRDALIVISTSGLNPVPVDVALFARERGAIVMAITSTAYAATQHSRHKAGLFLKDAADIVLDNHVPEGDAVLGLPETLIKFASVSSIVGIAMIQGMLAECISKLSANNADIPVFKSGNVTGADDYNSRLLEQFSEKIPLLTENMEI</sequence>
<dbReference type="InterPro" id="IPR001347">
    <property type="entry name" value="SIS_dom"/>
</dbReference>
<dbReference type="InterPro" id="IPR035472">
    <property type="entry name" value="RpiR-like_SIS"/>
</dbReference>
<dbReference type="GO" id="GO:1901135">
    <property type="term" value="P:carbohydrate derivative metabolic process"/>
    <property type="evidence" value="ECO:0007669"/>
    <property type="project" value="InterPro"/>
</dbReference>
<evidence type="ECO:0000259" key="2">
    <source>
        <dbReference type="PROSITE" id="PS51464"/>
    </source>
</evidence>
<comment type="similarity">
    <text evidence="1">Belongs to the UPF0309 family.</text>
</comment>
<evidence type="ECO:0000256" key="1">
    <source>
        <dbReference type="HAMAP-Rule" id="MF_01240"/>
    </source>
</evidence>
<protein>
    <recommendedName>
        <fullName evidence="1">UPF0309 protein B7C51_20875</fullName>
    </recommendedName>
</protein>
<dbReference type="RefSeq" id="WP_083041208.1">
    <property type="nucleotide sequence ID" value="NZ_CP020557.1"/>
</dbReference>
<dbReference type="GO" id="GO:0097367">
    <property type="term" value="F:carbohydrate derivative binding"/>
    <property type="evidence" value="ECO:0007669"/>
    <property type="project" value="InterPro"/>
</dbReference>
<gene>
    <name evidence="3" type="ORF">B7C51_20875</name>
</gene>
<evidence type="ECO:0000313" key="3">
    <source>
        <dbReference type="EMBL" id="ARF69766.1"/>
    </source>
</evidence>
<dbReference type="Pfam" id="PF13580">
    <property type="entry name" value="SIS_2"/>
    <property type="match status" value="1"/>
</dbReference>
<evidence type="ECO:0000313" key="4">
    <source>
        <dbReference type="Proteomes" id="UP000192727"/>
    </source>
</evidence>
<accession>A0A1V0UX71</accession>
<organism evidence="3 4">
    <name type="scientific">Paenibacillus larvae subsp. pulvifaciens</name>
    <dbReference type="NCBI Taxonomy" id="1477"/>
    <lineage>
        <taxon>Bacteria</taxon>
        <taxon>Bacillati</taxon>
        <taxon>Bacillota</taxon>
        <taxon>Bacilli</taxon>
        <taxon>Bacillales</taxon>
        <taxon>Paenibacillaceae</taxon>
        <taxon>Paenibacillus</taxon>
    </lineage>
</organism>
<dbReference type="PANTHER" id="PTHR30390">
    <property type="entry name" value="SEDOHEPTULOSE 7-PHOSPHATE ISOMERASE / DNAA INITIATOR-ASSOCIATING FACTOR FOR REPLICATION INITIATION"/>
    <property type="match status" value="1"/>
</dbReference>
<dbReference type="InterPro" id="IPR050099">
    <property type="entry name" value="SIS_GmhA/DiaA_subfam"/>
</dbReference>
<reference evidence="3 4" key="1">
    <citation type="submission" date="2017-03" db="EMBL/GenBank/DDBJ databases">
        <title>Paenibacillus larvae genome sequencing.</title>
        <authorList>
            <person name="Dingman D.W."/>
        </authorList>
    </citation>
    <scope>NUCLEOTIDE SEQUENCE [LARGE SCALE GENOMIC DNA]</scope>
    <source>
        <strain evidence="3 4">SAG 10367</strain>
    </source>
</reference>
<dbReference type="PANTHER" id="PTHR30390:SF7">
    <property type="entry name" value="PHOSPHOHEPTOSE ISOMERASE"/>
    <property type="match status" value="1"/>
</dbReference>
<proteinExistence type="inferred from homology"/>
<dbReference type="Gene3D" id="3.40.50.10490">
    <property type="entry name" value="Glucose-6-phosphate isomerase like protein, domain 1"/>
    <property type="match status" value="1"/>
</dbReference>
<dbReference type="AlphaFoldDB" id="A0A1V0UX71"/>